<keyword evidence="5 11" id="KW-0812">Transmembrane</keyword>
<accession>A0ABP6WJ31</accession>
<feature type="transmembrane region" description="Helical" evidence="11">
    <location>
        <begin position="398"/>
        <end position="417"/>
    </location>
</feature>
<dbReference type="InterPro" id="IPR002541">
    <property type="entry name" value="Cyt_c_assembly"/>
</dbReference>
<comment type="subcellular location">
    <subcellularLocation>
        <location evidence="1">Cell inner membrane</location>
        <topology evidence="1">Multi-pass membrane protein</topology>
    </subcellularLocation>
</comment>
<feature type="transmembrane region" description="Helical" evidence="11">
    <location>
        <begin position="84"/>
        <end position="112"/>
    </location>
</feature>
<keyword evidence="6" id="KW-0201">Cytochrome c-type biogenesis</keyword>
<dbReference type="InterPro" id="IPR003568">
    <property type="entry name" value="Cyt_c_biogenesis_CcmF"/>
</dbReference>
<sequence>MTVVLPAAGWGGALLGLAASLVLAWYGFRVQRKPGTVRIGQLRLASFVMLGGAVLSMAALETALLTDDFAMSYVAETHSRATPLLFTITSAWSALGGSIVLWTLLLAGYVFVAGRKVTDPGDRLGTGALGVMGLVAAFFFGLVTTVANPFQIVANPPADGPGPNPLLRNDIMVAIHPPLLYLGFVGFTVSFAYAMSALMIRRGGTDWLVRTRRANLVAWTFLTAGLIVGAWWSYQVLGWGGYWAWDPVENAALIPWLVATAFVHSAVVQVKRGTLQAWNFVLALATFALTILGTFLTRSSVVASVHSFTQSGVGPALLGFFVVVLAGGFTLFALRGEHVASRTRSMRLASREGLFLINNLVLCLFAFVVLLGTVYPIFVEAFGGGQVSVGRPFFDRMAVPLSFALLLAMGAGPFTPYRWATARVLWTRLGFPMLIGSIAAAAFAVAGIRSLGVVAVAFLSATIVSASIRHLFATAPNRRPSGLRRLVSGQRAYWGGQLAHIGVAVVALAVSVAGATATRATVTLTPEHPAEFAGYTVMFTKSEQHTAPDRTQRDAHLEFRDNGQLAWTAQPKLETFANQPQAVGTPDVWSTAGRDVYVALAQIAPGTVTVNLYRYPLMSWLWTGGFLMAAGGAWALSGRSRRRSPTAEPAAETVSHA</sequence>
<comment type="similarity">
    <text evidence="2">Belongs to the CcmF/CycK/Ccl1/NrfE/CcsA family.</text>
</comment>
<keyword evidence="14" id="KW-0456">Lyase</keyword>
<protein>
    <submittedName>
        <fullName evidence="14">Heme lyase CcmF/NrfE family subunit</fullName>
    </submittedName>
</protein>
<dbReference type="PANTHER" id="PTHR43653:SF1">
    <property type="entry name" value="CYTOCHROME C-TYPE BIOGENESIS PROTEIN CCMF"/>
    <property type="match status" value="1"/>
</dbReference>
<evidence type="ECO:0000256" key="7">
    <source>
        <dbReference type="ARBA" id="ARBA00022989"/>
    </source>
</evidence>
<keyword evidence="4" id="KW-0997">Cell inner membrane</keyword>
<evidence type="ECO:0000256" key="2">
    <source>
        <dbReference type="ARBA" id="ARBA00009186"/>
    </source>
</evidence>
<evidence type="ECO:0000256" key="9">
    <source>
        <dbReference type="ARBA" id="ARBA00037230"/>
    </source>
</evidence>
<evidence type="ECO:0000256" key="5">
    <source>
        <dbReference type="ARBA" id="ARBA00022692"/>
    </source>
</evidence>
<evidence type="ECO:0000256" key="4">
    <source>
        <dbReference type="ARBA" id="ARBA00022519"/>
    </source>
</evidence>
<keyword evidence="3" id="KW-1003">Cell membrane</keyword>
<evidence type="ECO:0000256" key="11">
    <source>
        <dbReference type="SAM" id="Phobius"/>
    </source>
</evidence>
<dbReference type="InterPro" id="IPR032523">
    <property type="entry name" value="CcmF_C"/>
</dbReference>
<reference evidence="15" key="1">
    <citation type="journal article" date="2019" name="Int. J. Syst. Evol. Microbiol.">
        <title>The Global Catalogue of Microorganisms (GCM) 10K type strain sequencing project: providing services to taxonomists for standard genome sequencing and annotation.</title>
        <authorList>
            <consortium name="The Broad Institute Genomics Platform"/>
            <consortium name="The Broad Institute Genome Sequencing Center for Infectious Disease"/>
            <person name="Wu L."/>
            <person name="Ma J."/>
        </authorList>
    </citation>
    <scope>NUCLEOTIDE SEQUENCE [LARGE SCALE GENOMIC DNA]</scope>
    <source>
        <strain evidence="15">JCM 16898</strain>
    </source>
</reference>
<comment type="caution">
    <text evidence="14">The sequence shown here is derived from an EMBL/GenBank/DDBJ whole genome shotgun (WGS) entry which is preliminary data.</text>
</comment>
<dbReference type="GO" id="GO:0016829">
    <property type="term" value="F:lyase activity"/>
    <property type="evidence" value="ECO:0007669"/>
    <property type="project" value="UniProtKB-KW"/>
</dbReference>
<evidence type="ECO:0000256" key="3">
    <source>
        <dbReference type="ARBA" id="ARBA00022475"/>
    </source>
</evidence>
<feature type="transmembrane region" description="Helical" evidence="11">
    <location>
        <begin position="355"/>
        <end position="378"/>
    </location>
</feature>
<feature type="domain" description="Cytochrome c-type biogenesis protein CcmF C-terminal" evidence="13">
    <location>
        <begin position="318"/>
        <end position="639"/>
    </location>
</feature>
<evidence type="ECO:0000259" key="12">
    <source>
        <dbReference type="Pfam" id="PF01578"/>
    </source>
</evidence>
<dbReference type="EMBL" id="BAAAZN010000007">
    <property type="protein sequence ID" value="GAA3550522.1"/>
    <property type="molecule type" value="Genomic_DNA"/>
</dbReference>
<evidence type="ECO:0000256" key="10">
    <source>
        <dbReference type="SAM" id="MobiDB-lite"/>
    </source>
</evidence>
<feature type="region of interest" description="Disordered" evidence="10">
    <location>
        <begin position="638"/>
        <end position="657"/>
    </location>
</feature>
<dbReference type="Proteomes" id="UP001500689">
    <property type="component" value="Unassembled WGS sequence"/>
</dbReference>
<keyword evidence="15" id="KW-1185">Reference proteome</keyword>
<evidence type="ECO:0000313" key="15">
    <source>
        <dbReference type="Proteomes" id="UP001500689"/>
    </source>
</evidence>
<evidence type="ECO:0000313" key="14">
    <source>
        <dbReference type="EMBL" id="GAA3550522.1"/>
    </source>
</evidence>
<feature type="transmembrane region" description="Helical" evidence="11">
    <location>
        <begin position="429"/>
        <end position="448"/>
    </location>
</feature>
<dbReference type="PRINTS" id="PR01410">
    <property type="entry name" value="CCBIOGENESIS"/>
</dbReference>
<dbReference type="Pfam" id="PF01578">
    <property type="entry name" value="Cytochrom_C_asm"/>
    <property type="match status" value="1"/>
</dbReference>
<evidence type="ECO:0000256" key="1">
    <source>
        <dbReference type="ARBA" id="ARBA00004429"/>
    </source>
</evidence>
<feature type="transmembrane region" description="Helical" evidence="11">
    <location>
        <begin position="316"/>
        <end position="334"/>
    </location>
</feature>
<name>A0ABP6WJ31_9PSEU</name>
<dbReference type="Pfam" id="PF16327">
    <property type="entry name" value="CcmF_C"/>
    <property type="match status" value="1"/>
</dbReference>
<keyword evidence="8 11" id="KW-0472">Membrane</keyword>
<evidence type="ECO:0000259" key="13">
    <source>
        <dbReference type="Pfam" id="PF16327"/>
    </source>
</evidence>
<feature type="transmembrane region" description="Helical" evidence="11">
    <location>
        <begin position="454"/>
        <end position="472"/>
    </location>
</feature>
<feature type="transmembrane region" description="Helical" evidence="11">
    <location>
        <begin position="253"/>
        <end position="270"/>
    </location>
</feature>
<dbReference type="InterPro" id="IPR003567">
    <property type="entry name" value="Cyt_c_biogenesis"/>
</dbReference>
<evidence type="ECO:0000256" key="6">
    <source>
        <dbReference type="ARBA" id="ARBA00022748"/>
    </source>
</evidence>
<feature type="transmembrane region" description="Helical" evidence="11">
    <location>
        <begin position="40"/>
        <end position="64"/>
    </location>
</feature>
<feature type="domain" description="Cytochrome c assembly protein" evidence="12">
    <location>
        <begin position="92"/>
        <end position="299"/>
    </location>
</feature>
<feature type="transmembrane region" description="Helical" evidence="11">
    <location>
        <begin position="6"/>
        <end position="28"/>
    </location>
</feature>
<proteinExistence type="inferred from homology"/>
<feature type="transmembrane region" description="Helical" evidence="11">
    <location>
        <begin position="617"/>
        <end position="636"/>
    </location>
</feature>
<dbReference type="PANTHER" id="PTHR43653">
    <property type="entry name" value="CYTOCHROME C ASSEMBLY PROTEIN-RELATED"/>
    <property type="match status" value="1"/>
</dbReference>
<organism evidence="14 15">
    <name type="scientific">Amycolatopsis ultiminotia</name>
    <dbReference type="NCBI Taxonomy" id="543629"/>
    <lineage>
        <taxon>Bacteria</taxon>
        <taxon>Bacillati</taxon>
        <taxon>Actinomycetota</taxon>
        <taxon>Actinomycetes</taxon>
        <taxon>Pseudonocardiales</taxon>
        <taxon>Pseudonocardiaceae</taxon>
        <taxon>Amycolatopsis</taxon>
    </lineage>
</organism>
<feature type="transmembrane region" description="Helical" evidence="11">
    <location>
        <begin position="124"/>
        <end position="151"/>
    </location>
</feature>
<feature type="transmembrane region" description="Helical" evidence="11">
    <location>
        <begin position="277"/>
        <end position="296"/>
    </location>
</feature>
<feature type="transmembrane region" description="Helical" evidence="11">
    <location>
        <begin position="493"/>
        <end position="517"/>
    </location>
</feature>
<comment type="function">
    <text evidence="9">Required for the biogenesis of c-type cytochromes. Possible subunit of a heme lyase.</text>
</comment>
<dbReference type="RefSeq" id="WP_344861448.1">
    <property type="nucleotide sequence ID" value="NZ_BAAAZN010000007.1"/>
</dbReference>
<feature type="transmembrane region" description="Helical" evidence="11">
    <location>
        <begin position="216"/>
        <end position="233"/>
    </location>
</feature>
<evidence type="ECO:0000256" key="8">
    <source>
        <dbReference type="ARBA" id="ARBA00023136"/>
    </source>
</evidence>
<dbReference type="PRINTS" id="PR01411">
    <property type="entry name" value="CCMFBIOGNSIS"/>
</dbReference>
<feature type="transmembrane region" description="Helical" evidence="11">
    <location>
        <begin position="171"/>
        <end position="195"/>
    </location>
</feature>
<keyword evidence="7 11" id="KW-1133">Transmembrane helix</keyword>
<gene>
    <name evidence="14" type="ORF">GCM10022222_37560</name>
</gene>